<protein>
    <submittedName>
        <fullName evidence="1">Uncharacterized protein</fullName>
    </submittedName>
</protein>
<sequence>MTSLDEYFLQKILTFVVRENPAVERHSLCERNQLQGMENSSDRFFKGFSLEDYRLQVLVNRLEKEKKQCLNRLKEETHVFKMSVRLPVKEEYWSQYGENFHANGDKRERGSITHLSTEHNKEVAKFSLELEIARDGRDVGPSQSLVSLRYPH</sequence>
<name>A0A9X0A7T9_9CNID</name>
<gene>
    <name evidence="1" type="ORF">OS493_000208</name>
</gene>
<dbReference type="Proteomes" id="UP001163046">
    <property type="component" value="Unassembled WGS sequence"/>
</dbReference>
<dbReference type="EMBL" id="MU825396">
    <property type="protein sequence ID" value="KAJ7394399.1"/>
    <property type="molecule type" value="Genomic_DNA"/>
</dbReference>
<dbReference type="OrthoDB" id="5982589at2759"/>
<keyword evidence="2" id="KW-1185">Reference proteome</keyword>
<accession>A0A9X0A7T9</accession>
<evidence type="ECO:0000313" key="1">
    <source>
        <dbReference type="EMBL" id="KAJ7394399.1"/>
    </source>
</evidence>
<reference evidence="1" key="1">
    <citation type="submission" date="2023-01" db="EMBL/GenBank/DDBJ databases">
        <title>Genome assembly of the deep-sea coral Lophelia pertusa.</title>
        <authorList>
            <person name="Herrera S."/>
            <person name="Cordes E."/>
        </authorList>
    </citation>
    <scope>NUCLEOTIDE SEQUENCE</scope>
    <source>
        <strain evidence="1">USNM1676648</strain>
        <tissue evidence="1">Polyp</tissue>
    </source>
</reference>
<dbReference type="AlphaFoldDB" id="A0A9X0A7T9"/>
<proteinExistence type="predicted"/>
<evidence type="ECO:0000313" key="2">
    <source>
        <dbReference type="Proteomes" id="UP001163046"/>
    </source>
</evidence>
<organism evidence="1 2">
    <name type="scientific">Desmophyllum pertusum</name>
    <dbReference type="NCBI Taxonomy" id="174260"/>
    <lineage>
        <taxon>Eukaryota</taxon>
        <taxon>Metazoa</taxon>
        <taxon>Cnidaria</taxon>
        <taxon>Anthozoa</taxon>
        <taxon>Hexacorallia</taxon>
        <taxon>Scleractinia</taxon>
        <taxon>Caryophylliina</taxon>
        <taxon>Caryophylliidae</taxon>
        <taxon>Desmophyllum</taxon>
    </lineage>
</organism>
<comment type="caution">
    <text evidence="1">The sequence shown here is derived from an EMBL/GenBank/DDBJ whole genome shotgun (WGS) entry which is preliminary data.</text>
</comment>